<gene>
    <name evidence="1" type="ORF">8_44</name>
</gene>
<name>A0A5B8IH01_9VIRU</name>
<proteinExistence type="predicted"/>
<reference evidence="1" key="1">
    <citation type="submission" date="2018-11" db="EMBL/GenBank/DDBJ databases">
        <title>A distinct lineage of giant viruses engineers rhodopsin photosystems in predatory marine eukaryotes.</title>
        <authorList>
            <person name="Needham D.M."/>
            <person name="Yoshizawa S."/>
            <person name="Hosaka T."/>
            <person name="Poirier C."/>
            <person name="Choi C.-J."/>
            <person name="Hehenberger E."/>
            <person name="Irwin N.A.T."/>
            <person name="Wilken S."/>
            <person name="Yung C.-M."/>
            <person name="Bachy C."/>
            <person name="Kurihara R."/>
            <person name="Nakajima Y."/>
            <person name="Kojima K."/>
            <person name="Kimura-Someya T."/>
            <person name="Leonard G."/>
            <person name="Malmstrom R.R."/>
            <person name="Mende D."/>
            <person name="Olson D.K."/>
            <person name="Sudo Y."/>
            <person name="Sudek S."/>
            <person name="Richards T.A."/>
            <person name="DeLong E.F."/>
            <person name="Keeling P.J."/>
            <person name="Santoro A.E."/>
            <person name="Shirouzu M."/>
            <person name="Iwasaki W."/>
            <person name="Worden A.Z."/>
        </authorList>
    </citation>
    <scope>NUCLEOTIDE SEQUENCE</scope>
</reference>
<dbReference type="EMBL" id="MK250092">
    <property type="protein sequence ID" value="QDY52447.1"/>
    <property type="molecule type" value="Genomic_DNA"/>
</dbReference>
<protein>
    <submittedName>
        <fullName evidence="1">Uncharacterized protein</fullName>
    </submittedName>
</protein>
<evidence type="ECO:0000313" key="1">
    <source>
        <dbReference type="EMBL" id="QDY52447.1"/>
    </source>
</evidence>
<organism evidence="1">
    <name type="scientific">Mimiviridae sp. ChoanoV1</name>
    <dbReference type="NCBI Taxonomy" id="2596887"/>
    <lineage>
        <taxon>Viruses</taxon>
        <taxon>Varidnaviria</taxon>
        <taxon>Bamfordvirae</taxon>
        <taxon>Nucleocytoviricota</taxon>
        <taxon>Megaviricetes</taxon>
        <taxon>Imitervirales</taxon>
        <taxon>Schizomimiviridae</taxon>
    </lineage>
</organism>
<accession>A0A5B8IH01</accession>
<sequence length="62" mass="7428">MRDSGYQEKILNKYTTPSRVEITLTVDSDCKELMEKMSFSKMMKLELNFVRKFKIMKFILIV</sequence>